<dbReference type="RefSeq" id="XP_062876523.1">
    <property type="nucleotide sequence ID" value="XM_063020453.1"/>
</dbReference>
<sequence length="312" mass="35995">MLLNSGLRFPSLETIIDHNMEFSEFYQGTEEIDLISEFERRGGISKTLYGKEIGYTIEEFSSDELEYPHLLEYLPREVEFLKASESFRNLGSAEQEAFDFVLTAKKKELEGLTMDHQSLSLQRKDIALSQRSDYMDMLSSSNYGGIETMHINSYNTESIDRKQDELLDTYRVQKREEFLITSFSRKFECTESRMKLQQSLSILSKSNPSLEQAAIMIAHSLDKRCISCLKQMSIKHSNTREAILEKVRKVRTERLAERSLASENNACCAFLLVCIVHSPNFENHPNYDVILEMFALWHGSAIHGGFYLSELD</sequence>
<evidence type="ECO:0000313" key="1">
    <source>
        <dbReference type="EMBL" id="WPK24140.1"/>
    </source>
</evidence>
<dbReference type="KEGG" id="asau:88172465"/>
<organism evidence="1 2">
    <name type="scientific">Australozyma saopauloensis</name>
    <dbReference type="NCBI Taxonomy" id="291208"/>
    <lineage>
        <taxon>Eukaryota</taxon>
        <taxon>Fungi</taxon>
        <taxon>Dikarya</taxon>
        <taxon>Ascomycota</taxon>
        <taxon>Saccharomycotina</taxon>
        <taxon>Pichiomycetes</taxon>
        <taxon>Metschnikowiaceae</taxon>
        <taxon>Australozyma</taxon>
    </lineage>
</organism>
<keyword evidence="2" id="KW-1185">Reference proteome</keyword>
<reference evidence="1 2" key="1">
    <citation type="submission" date="2023-10" db="EMBL/GenBank/DDBJ databases">
        <title>Draft Genome Sequence of Candida saopaulonensis from a very Premature Infant with Sepsis.</title>
        <authorList>
            <person name="Ning Y."/>
            <person name="Dai R."/>
            <person name="Xiao M."/>
            <person name="Xu Y."/>
            <person name="Yan Q."/>
            <person name="Zhang L."/>
        </authorList>
    </citation>
    <scope>NUCLEOTIDE SEQUENCE [LARGE SCALE GENOMIC DNA]</scope>
    <source>
        <strain evidence="1 2">19XY460</strain>
    </source>
</reference>
<evidence type="ECO:0000313" key="2">
    <source>
        <dbReference type="Proteomes" id="UP001338582"/>
    </source>
</evidence>
<dbReference type="AlphaFoldDB" id="A0AAX4H6K2"/>
<proteinExistence type="predicted"/>
<protein>
    <recommendedName>
        <fullName evidence="3">VPS9 domain-containing protein</fullName>
    </recommendedName>
</protein>
<name>A0AAX4H6K2_9ASCO</name>
<dbReference type="EMBL" id="CP138895">
    <property type="protein sequence ID" value="WPK24140.1"/>
    <property type="molecule type" value="Genomic_DNA"/>
</dbReference>
<dbReference type="GeneID" id="88172465"/>
<accession>A0AAX4H6K2</accession>
<gene>
    <name evidence="1" type="ORF">PUMCH_001400</name>
</gene>
<dbReference type="Proteomes" id="UP001338582">
    <property type="component" value="Chromosome 2"/>
</dbReference>
<evidence type="ECO:0008006" key="3">
    <source>
        <dbReference type="Google" id="ProtNLM"/>
    </source>
</evidence>